<evidence type="ECO:0000256" key="7">
    <source>
        <dbReference type="ARBA" id="ARBA00022840"/>
    </source>
</evidence>
<keyword evidence="4 11" id="KW-0963">Cytoplasm</keyword>
<dbReference type="HAMAP" id="MF_00255">
    <property type="entry name" value="Gly_tRNA_synth_beta"/>
    <property type="match status" value="1"/>
</dbReference>
<proteinExistence type="inferred from homology"/>
<protein>
    <recommendedName>
        <fullName evidence="11">Glycine--tRNA ligase beta subunit</fullName>
        <ecNumber evidence="11">6.1.1.14</ecNumber>
    </recommendedName>
    <alternativeName>
        <fullName evidence="11">Glycyl-tRNA synthetase beta subunit</fullName>
        <shortName evidence="11">GlyRS</shortName>
    </alternativeName>
</protein>
<gene>
    <name evidence="11" type="primary">glyS</name>
    <name evidence="13" type="ORF">SAMN05421644_11427</name>
</gene>
<evidence type="ECO:0000313" key="13">
    <source>
        <dbReference type="EMBL" id="SDX80751.1"/>
    </source>
</evidence>
<dbReference type="SMART" id="SM00836">
    <property type="entry name" value="DALR_1"/>
    <property type="match status" value="1"/>
</dbReference>
<accession>A0A1H3EPV6</accession>
<dbReference type="GO" id="GO:0004814">
    <property type="term" value="F:arginine-tRNA ligase activity"/>
    <property type="evidence" value="ECO:0007669"/>
    <property type="project" value="InterPro"/>
</dbReference>
<dbReference type="InterPro" id="IPR015944">
    <property type="entry name" value="Gly-tRNA-synth_bsu"/>
</dbReference>
<feature type="domain" description="DALR anticodon binding" evidence="12">
    <location>
        <begin position="585"/>
        <end position="690"/>
    </location>
</feature>
<evidence type="ECO:0000256" key="9">
    <source>
        <dbReference type="ARBA" id="ARBA00023146"/>
    </source>
</evidence>
<dbReference type="NCBIfam" id="TIGR00211">
    <property type="entry name" value="glyS"/>
    <property type="match status" value="1"/>
</dbReference>
<comment type="subcellular location">
    <subcellularLocation>
        <location evidence="1 11">Cytoplasm</location>
    </subcellularLocation>
</comment>
<dbReference type="GO" id="GO:0004820">
    <property type="term" value="F:glycine-tRNA ligase activity"/>
    <property type="evidence" value="ECO:0007669"/>
    <property type="project" value="UniProtKB-UniRule"/>
</dbReference>
<dbReference type="PRINTS" id="PR01045">
    <property type="entry name" value="TRNASYNTHGB"/>
</dbReference>
<dbReference type="Pfam" id="PF05746">
    <property type="entry name" value="DALR_1"/>
    <property type="match status" value="1"/>
</dbReference>
<keyword evidence="14" id="KW-1185">Reference proteome</keyword>
<dbReference type="Proteomes" id="UP000198672">
    <property type="component" value="Unassembled WGS sequence"/>
</dbReference>
<dbReference type="GO" id="GO:0006426">
    <property type="term" value="P:glycyl-tRNA aminoacylation"/>
    <property type="evidence" value="ECO:0007669"/>
    <property type="project" value="UniProtKB-UniRule"/>
</dbReference>
<keyword evidence="9 11" id="KW-0030">Aminoacyl-tRNA synthetase</keyword>
<evidence type="ECO:0000256" key="10">
    <source>
        <dbReference type="ARBA" id="ARBA00047937"/>
    </source>
</evidence>
<dbReference type="AlphaFoldDB" id="A0A1H3EPV6"/>
<sequence>MSTTDLLIELGTEELPPLALPVLARAFADGLREQLKTNGIGFETLDSFAAPRRLALLIHGIQTRQPDQETLRRGPAVSAAFDAAGQPTKALLGFARSCGVEVAALGREETDKGSWLVYRSVTPGRETAHLVPELTEAALAALPIPKRMRWGDRSEEFVRPVQWVCLLLGAEPIAGSVLGVTAGAATRGHRFHHPDPIVIQHAADYAAILREQGQVEPSFEQRRERIREQVTALAQANGLRARIDPALLDEVTALVEWPQALLCTFDARFLDIPPEVLIETMQRNQKYFPVEDANGALQARFIVVANIASHDPDQVRAGNERVIRPRFADAAFFWSQDLKQPLAEFAPRLETVVFQDKLGTQAAKCARVARLGRELAPLLGIAPALVERAAALSKCDLMTAMVFEFPGLQGIMGRYYAERAGEDPGVSAAMEDQYRPRFAGDDLPTSPCGRALALADRLDTLVGIFGIGLRPTGTKDPYALRRASIAVLRLLIETPLDLDLRDLLTRAAAGFPAGLLAAETVETVLSYMLERLHGYYSERVVAVDTVEAVIHTGVTNPWDLDRRIAAVTQFRRLPAADTLAAANKRIRNILLKADAADLTDAPFNPAVLVEVAEQRLAERIEELSARIAPLAQSRDYVAMLETLAELREDVDAFFNEVMVMADDAALRRNRLQLLRALSALFLRVADISRLQ</sequence>
<dbReference type="GO" id="GO:0005524">
    <property type="term" value="F:ATP binding"/>
    <property type="evidence" value="ECO:0007669"/>
    <property type="project" value="UniProtKB-UniRule"/>
</dbReference>
<dbReference type="Pfam" id="PF02092">
    <property type="entry name" value="tRNA_synt_2f"/>
    <property type="match status" value="1"/>
</dbReference>
<evidence type="ECO:0000256" key="1">
    <source>
        <dbReference type="ARBA" id="ARBA00004496"/>
    </source>
</evidence>
<dbReference type="EC" id="6.1.1.14" evidence="11"/>
<evidence type="ECO:0000256" key="8">
    <source>
        <dbReference type="ARBA" id="ARBA00022917"/>
    </source>
</evidence>
<comment type="similarity">
    <text evidence="2 11">Belongs to the class-II aminoacyl-tRNA synthetase family.</text>
</comment>
<dbReference type="InterPro" id="IPR008909">
    <property type="entry name" value="DALR_anticod-bd"/>
</dbReference>
<evidence type="ECO:0000256" key="11">
    <source>
        <dbReference type="HAMAP-Rule" id="MF_00255"/>
    </source>
</evidence>
<dbReference type="STRING" id="61595.SAMN05421644_11427"/>
<dbReference type="SUPFAM" id="SSF109604">
    <property type="entry name" value="HD-domain/PDEase-like"/>
    <property type="match status" value="1"/>
</dbReference>
<dbReference type="PROSITE" id="PS50861">
    <property type="entry name" value="AA_TRNA_LIGASE_II_GLYAB"/>
    <property type="match status" value="1"/>
</dbReference>
<keyword evidence="5 11" id="KW-0436">Ligase</keyword>
<dbReference type="OrthoDB" id="9775440at2"/>
<organism evidence="13 14">
    <name type="scientific">Allochromatium warmingii</name>
    <name type="common">Chromatium warmingii</name>
    <dbReference type="NCBI Taxonomy" id="61595"/>
    <lineage>
        <taxon>Bacteria</taxon>
        <taxon>Pseudomonadati</taxon>
        <taxon>Pseudomonadota</taxon>
        <taxon>Gammaproteobacteria</taxon>
        <taxon>Chromatiales</taxon>
        <taxon>Chromatiaceae</taxon>
        <taxon>Allochromatium</taxon>
    </lineage>
</organism>
<evidence type="ECO:0000256" key="5">
    <source>
        <dbReference type="ARBA" id="ARBA00022598"/>
    </source>
</evidence>
<keyword evidence="6 11" id="KW-0547">Nucleotide-binding</keyword>
<dbReference type="Gene3D" id="1.10.730.10">
    <property type="entry name" value="Isoleucyl-tRNA Synthetase, Domain 1"/>
    <property type="match status" value="1"/>
</dbReference>
<keyword evidence="7 11" id="KW-0067">ATP-binding</keyword>
<comment type="subunit">
    <text evidence="3 11">Tetramer of two alpha and two beta subunits.</text>
</comment>
<evidence type="ECO:0000256" key="6">
    <source>
        <dbReference type="ARBA" id="ARBA00022741"/>
    </source>
</evidence>
<dbReference type="PANTHER" id="PTHR30075">
    <property type="entry name" value="GLYCYL-TRNA SYNTHETASE"/>
    <property type="match status" value="1"/>
</dbReference>
<keyword evidence="8 11" id="KW-0648">Protein biosynthesis</keyword>
<evidence type="ECO:0000256" key="2">
    <source>
        <dbReference type="ARBA" id="ARBA00008226"/>
    </source>
</evidence>
<evidence type="ECO:0000259" key="12">
    <source>
        <dbReference type="SMART" id="SM00836"/>
    </source>
</evidence>
<dbReference type="PANTHER" id="PTHR30075:SF2">
    <property type="entry name" value="GLYCINE--TRNA LIGASE, CHLOROPLASTIC_MITOCHONDRIAL 2"/>
    <property type="match status" value="1"/>
</dbReference>
<dbReference type="EMBL" id="FNOW01000014">
    <property type="protein sequence ID" value="SDX80751.1"/>
    <property type="molecule type" value="Genomic_DNA"/>
</dbReference>
<dbReference type="RefSeq" id="WP_091333098.1">
    <property type="nucleotide sequence ID" value="NZ_FNOW01000014.1"/>
</dbReference>
<evidence type="ECO:0000256" key="4">
    <source>
        <dbReference type="ARBA" id="ARBA00022490"/>
    </source>
</evidence>
<dbReference type="GO" id="GO:0006420">
    <property type="term" value="P:arginyl-tRNA aminoacylation"/>
    <property type="evidence" value="ECO:0007669"/>
    <property type="project" value="InterPro"/>
</dbReference>
<reference evidence="14" key="1">
    <citation type="submission" date="2016-10" db="EMBL/GenBank/DDBJ databases">
        <authorList>
            <person name="Varghese N."/>
            <person name="Submissions S."/>
        </authorList>
    </citation>
    <scope>NUCLEOTIDE SEQUENCE [LARGE SCALE GENOMIC DNA]</scope>
    <source>
        <strain evidence="14">DSM 173</strain>
    </source>
</reference>
<evidence type="ECO:0000313" key="14">
    <source>
        <dbReference type="Proteomes" id="UP000198672"/>
    </source>
</evidence>
<dbReference type="InterPro" id="IPR006194">
    <property type="entry name" value="Gly-tRNA-synth_heterodimer"/>
</dbReference>
<name>A0A1H3EPV6_ALLWA</name>
<comment type="catalytic activity">
    <reaction evidence="10 11">
        <text>tRNA(Gly) + glycine + ATP = glycyl-tRNA(Gly) + AMP + diphosphate</text>
        <dbReference type="Rhea" id="RHEA:16013"/>
        <dbReference type="Rhea" id="RHEA-COMP:9664"/>
        <dbReference type="Rhea" id="RHEA-COMP:9683"/>
        <dbReference type="ChEBI" id="CHEBI:30616"/>
        <dbReference type="ChEBI" id="CHEBI:33019"/>
        <dbReference type="ChEBI" id="CHEBI:57305"/>
        <dbReference type="ChEBI" id="CHEBI:78442"/>
        <dbReference type="ChEBI" id="CHEBI:78522"/>
        <dbReference type="ChEBI" id="CHEBI:456215"/>
        <dbReference type="EC" id="6.1.1.14"/>
    </reaction>
</comment>
<evidence type="ECO:0000256" key="3">
    <source>
        <dbReference type="ARBA" id="ARBA00011209"/>
    </source>
</evidence>
<dbReference type="GO" id="GO:0005829">
    <property type="term" value="C:cytosol"/>
    <property type="evidence" value="ECO:0007669"/>
    <property type="project" value="TreeGrafter"/>
</dbReference>